<dbReference type="EMBL" id="CP035282">
    <property type="protein sequence ID" value="QAT63346.1"/>
    <property type="molecule type" value="Genomic_DNA"/>
</dbReference>
<dbReference type="Pfam" id="PF08722">
    <property type="entry name" value="Tn7_TnsA-like_N"/>
    <property type="match status" value="1"/>
</dbReference>
<dbReference type="Pfam" id="PF08721">
    <property type="entry name" value="Tn7_Tnp_TnsA_C"/>
    <property type="match status" value="1"/>
</dbReference>
<dbReference type="OrthoDB" id="5291587at2"/>
<dbReference type="InterPro" id="IPR036388">
    <property type="entry name" value="WH-like_DNA-bd_sf"/>
</dbReference>
<gene>
    <name evidence="3" type="ORF">EQM13_01445</name>
</gene>
<feature type="domain" description="TnsA endonuclease C-terminal" evidence="1">
    <location>
        <begin position="172"/>
        <end position="253"/>
    </location>
</feature>
<evidence type="ECO:0000313" key="3">
    <source>
        <dbReference type="EMBL" id="QAT63346.1"/>
    </source>
</evidence>
<feature type="domain" description="TnsA endonuclease N-terminal" evidence="2">
    <location>
        <begin position="74"/>
        <end position="169"/>
    </location>
</feature>
<evidence type="ECO:0000313" key="4">
    <source>
        <dbReference type="Proteomes" id="UP000287969"/>
    </source>
</evidence>
<keyword evidence="3" id="KW-0378">Hydrolase</keyword>
<dbReference type="Proteomes" id="UP000287969">
    <property type="component" value="Chromosome"/>
</dbReference>
<dbReference type="Gene3D" id="1.10.10.10">
    <property type="entry name" value="Winged helix-like DNA-binding domain superfamily/Winged helix DNA-binding domain"/>
    <property type="match status" value="1"/>
</dbReference>
<accession>A0A410QHB4</accession>
<evidence type="ECO:0000259" key="1">
    <source>
        <dbReference type="Pfam" id="PF08721"/>
    </source>
</evidence>
<dbReference type="GO" id="GO:0004519">
    <property type="term" value="F:endonuclease activity"/>
    <property type="evidence" value="ECO:0007669"/>
    <property type="project" value="UniProtKB-KW"/>
</dbReference>
<proteinExistence type="predicted"/>
<dbReference type="CDD" id="cd22362">
    <property type="entry name" value="TnsA_endonuclease-like"/>
    <property type="match status" value="1"/>
</dbReference>
<dbReference type="InterPro" id="IPR014833">
    <property type="entry name" value="TnsA_N"/>
</dbReference>
<sequence>MGKYNTEWTKEKYERFIKEGRGLGEGESYKPWLTIQDFPSMGRATRIMGWKTKRIHHFFSDLQLKYFYLLEWEESVVDIREHYPLLDFDEVIEDKMDLRLDKFIDRKTKVPYVLSTTFLITLFKPGNKVEFVARSIKIASDLQKKITIERLEAERRYWSAKGIDWGIVTNKDINTVMSKNVEWLHSTMNTESYNGIKEEQLDELAEGLLYRLKSSESVRKIIRKYEKDYCLDAGTGILLFKYLLLKRKIFINMNEPIKFNIPGQSLWLP</sequence>
<keyword evidence="4" id="KW-1185">Reference proteome</keyword>
<dbReference type="InterPro" id="IPR011856">
    <property type="entry name" value="tRNA_endonuc-like_dom_sf"/>
</dbReference>
<dbReference type="SUPFAM" id="SSF52980">
    <property type="entry name" value="Restriction endonuclease-like"/>
    <property type="match status" value="1"/>
</dbReference>
<evidence type="ECO:0000259" key="2">
    <source>
        <dbReference type="Pfam" id="PF08722"/>
    </source>
</evidence>
<keyword evidence="3" id="KW-0540">Nuclease</keyword>
<keyword evidence="3" id="KW-0255">Endonuclease</keyword>
<reference evidence="4" key="1">
    <citation type="submission" date="2019-01" db="EMBL/GenBank/DDBJ databases">
        <title>Draft genomes of a novel of Sporanaerobacter strains.</title>
        <authorList>
            <person name="Ma S."/>
        </authorList>
    </citation>
    <scope>NUCLEOTIDE SEQUENCE [LARGE SCALE GENOMIC DNA]</scope>
    <source>
        <strain evidence="4">NJN-17</strain>
    </source>
</reference>
<protein>
    <submittedName>
        <fullName evidence="3">Heteromeric transposase endonuclease subunit TnsA</fullName>
    </submittedName>
</protein>
<dbReference type="AlphaFoldDB" id="A0A410QHB4"/>
<dbReference type="InterPro" id="IPR011335">
    <property type="entry name" value="Restrct_endonuc-II-like"/>
</dbReference>
<dbReference type="Gene3D" id="3.40.1350.10">
    <property type="match status" value="1"/>
</dbReference>
<organism evidence="3 4">
    <name type="scientific">Acidilutibacter cellobiosedens</name>
    <dbReference type="NCBI Taxonomy" id="2507161"/>
    <lineage>
        <taxon>Bacteria</taxon>
        <taxon>Bacillati</taxon>
        <taxon>Bacillota</taxon>
        <taxon>Tissierellia</taxon>
        <taxon>Tissierellales</taxon>
        <taxon>Acidilutibacteraceae</taxon>
        <taxon>Acidilutibacter</taxon>
    </lineage>
</organism>
<dbReference type="InterPro" id="IPR014832">
    <property type="entry name" value="TnsA_C"/>
</dbReference>
<dbReference type="KEGG" id="spoa:EQM13_01445"/>
<dbReference type="GO" id="GO:0003676">
    <property type="term" value="F:nucleic acid binding"/>
    <property type="evidence" value="ECO:0007669"/>
    <property type="project" value="InterPro"/>
</dbReference>
<name>A0A410QHB4_9FIRM</name>